<evidence type="ECO:0000313" key="3">
    <source>
        <dbReference type="Proteomes" id="UP000609726"/>
    </source>
</evidence>
<sequence length="142" mass="15714">MHKDTVVAVVSVAILGMLFLAGTYVYRGAAPGCMFSKFQHYAWSYDGAKRTGRRLDGSPEMFIQEALLVPGGMRAETAFRRGETLVACKLDLKYAHRLAYVELRSSDFAAAVQAWRVGQNHATGFREGPLKRWESGGSPRRG</sequence>
<accession>A0ABX0NRN5</accession>
<keyword evidence="1" id="KW-1133">Transmembrane helix</keyword>
<evidence type="ECO:0000313" key="2">
    <source>
        <dbReference type="EMBL" id="NHZ89568.1"/>
    </source>
</evidence>
<reference evidence="2 3" key="1">
    <citation type="submission" date="2019-10" db="EMBL/GenBank/DDBJ databases">
        <title>Taxonomy of Antarctic Massilia spp.: description of Massilia rubra sp. nov., Massilia aquatica sp. nov., Massilia mucilaginosa sp. nov., Massilia frigida sp. nov. isolated from streams, lakes and regoliths.</title>
        <authorList>
            <person name="Holochova P."/>
            <person name="Sedlacek I."/>
            <person name="Kralova S."/>
            <person name="Maslanova I."/>
            <person name="Busse H.-J."/>
            <person name="Stankova E."/>
            <person name="Vrbovska V."/>
            <person name="Kovarovic V."/>
            <person name="Bartak M."/>
            <person name="Svec P."/>
            <person name="Pantucek R."/>
        </authorList>
    </citation>
    <scope>NUCLEOTIDE SEQUENCE [LARGE SCALE GENOMIC DNA]</scope>
    <source>
        <strain evidence="2 3">CCM 8733</strain>
    </source>
</reference>
<feature type="transmembrane region" description="Helical" evidence="1">
    <location>
        <begin position="6"/>
        <end position="26"/>
    </location>
</feature>
<dbReference type="Proteomes" id="UP000609726">
    <property type="component" value="Unassembled WGS sequence"/>
</dbReference>
<comment type="caution">
    <text evidence="2">The sequence shown here is derived from an EMBL/GenBank/DDBJ whole genome shotgun (WGS) entry which is preliminary data.</text>
</comment>
<keyword evidence="3" id="KW-1185">Reference proteome</keyword>
<name>A0ABX0NRN5_9BURK</name>
<gene>
    <name evidence="2" type="ORF">F2P45_11160</name>
</gene>
<protein>
    <recommendedName>
        <fullName evidence="4">Transmembrane protein</fullName>
    </recommendedName>
</protein>
<evidence type="ECO:0000256" key="1">
    <source>
        <dbReference type="SAM" id="Phobius"/>
    </source>
</evidence>
<keyword evidence="1" id="KW-0812">Transmembrane</keyword>
<keyword evidence="1" id="KW-0472">Membrane</keyword>
<organism evidence="2 3">
    <name type="scientific">Massilia mucilaginosa</name>
    <dbReference type="NCBI Taxonomy" id="2609282"/>
    <lineage>
        <taxon>Bacteria</taxon>
        <taxon>Pseudomonadati</taxon>
        <taxon>Pseudomonadota</taxon>
        <taxon>Betaproteobacteria</taxon>
        <taxon>Burkholderiales</taxon>
        <taxon>Oxalobacteraceae</taxon>
        <taxon>Telluria group</taxon>
        <taxon>Massilia</taxon>
    </lineage>
</organism>
<dbReference type="EMBL" id="WHJH01000010">
    <property type="protein sequence ID" value="NHZ89568.1"/>
    <property type="molecule type" value="Genomic_DNA"/>
</dbReference>
<evidence type="ECO:0008006" key="4">
    <source>
        <dbReference type="Google" id="ProtNLM"/>
    </source>
</evidence>
<dbReference type="RefSeq" id="WP_166874299.1">
    <property type="nucleotide sequence ID" value="NZ_WHJH01000010.1"/>
</dbReference>
<proteinExistence type="predicted"/>